<feature type="signal peptide" evidence="8">
    <location>
        <begin position="1"/>
        <end position="21"/>
    </location>
</feature>
<dbReference type="SUPFAM" id="SSF56024">
    <property type="entry name" value="Phospholipase D/nuclease"/>
    <property type="match status" value="1"/>
</dbReference>
<dbReference type="GO" id="GO:0004630">
    <property type="term" value="F:phospholipase D activity"/>
    <property type="evidence" value="ECO:0007669"/>
    <property type="project" value="UniProtKB-EC"/>
</dbReference>
<feature type="chain" id="PRO_5039195123" description="phospholipase D" evidence="8">
    <location>
        <begin position="22"/>
        <end position="271"/>
    </location>
</feature>
<evidence type="ECO:0000256" key="5">
    <source>
        <dbReference type="ARBA" id="ARBA00022963"/>
    </source>
</evidence>
<evidence type="ECO:0000256" key="3">
    <source>
        <dbReference type="ARBA" id="ARBA00012027"/>
    </source>
</evidence>
<keyword evidence="11" id="KW-1185">Reference proteome</keyword>
<gene>
    <name evidence="10" type="ORF">H7B67_29120</name>
</gene>
<keyword evidence="5" id="KW-0442">Lipid degradation</keyword>
<dbReference type="AlphaFoldDB" id="A0A841T3L5"/>
<dbReference type="Pfam" id="PF13091">
    <property type="entry name" value="PLDc_2"/>
    <property type="match status" value="1"/>
</dbReference>
<dbReference type="InterPro" id="IPR051406">
    <property type="entry name" value="PLD_domain"/>
</dbReference>
<dbReference type="EC" id="3.1.4.4" evidence="3"/>
<dbReference type="GO" id="GO:0016891">
    <property type="term" value="F:RNA endonuclease activity producing 5'-phosphomonoesters, hydrolytic mechanism"/>
    <property type="evidence" value="ECO:0007669"/>
    <property type="project" value="TreeGrafter"/>
</dbReference>
<organism evidence="10 11">
    <name type="scientific">Cohnella thailandensis</name>
    <dbReference type="NCBI Taxonomy" id="557557"/>
    <lineage>
        <taxon>Bacteria</taxon>
        <taxon>Bacillati</taxon>
        <taxon>Bacillota</taxon>
        <taxon>Bacilli</taxon>
        <taxon>Bacillales</taxon>
        <taxon>Paenibacillaceae</taxon>
        <taxon>Cohnella</taxon>
    </lineage>
</organism>
<protein>
    <recommendedName>
        <fullName evidence="3">phospholipase D</fullName>
        <ecNumber evidence="3">3.1.4.4</ecNumber>
    </recommendedName>
</protein>
<dbReference type="PANTHER" id="PTHR43856:SF1">
    <property type="entry name" value="MITOCHONDRIAL CARDIOLIPIN HYDROLASE"/>
    <property type="match status" value="1"/>
</dbReference>
<evidence type="ECO:0000256" key="7">
    <source>
        <dbReference type="SAM" id="MobiDB-lite"/>
    </source>
</evidence>
<keyword evidence="6" id="KW-0443">Lipid metabolism</keyword>
<dbReference type="Proteomes" id="UP000535838">
    <property type="component" value="Unassembled WGS sequence"/>
</dbReference>
<evidence type="ECO:0000256" key="6">
    <source>
        <dbReference type="ARBA" id="ARBA00023098"/>
    </source>
</evidence>
<dbReference type="RefSeq" id="WP_185123421.1">
    <property type="nucleotide sequence ID" value="NZ_JACJVQ010000030.1"/>
</dbReference>
<dbReference type="PROSITE" id="PS51257">
    <property type="entry name" value="PROKAR_LIPOPROTEIN"/>
    <property type="match status" value="1"/>
</dbReference>
<dbReference type="GO" id="GO:0016042">
    <property type="term" value="P:lipid catabolic process"/>
    <property type="evidence" value="ECO:0007669"/>
    <property type="project" value="UniProtKB-KW"/>
</dbReference>
<comment type="similarity">
    <text evidence="2">Belongs to the phospholipase D family.</text>
</comment>
<accession>A0A841T3L5</accession>
<reference evidence="10 11" key="1">
    <citation type="submission" date="2020-08" db="EMBL/GenBank/DDBJ databases">
        <title>Cohnella phylogeny.</title>
        <authorList>
            <person name="Dunlap C."/>
        </authorList>
    </citation>
    <scope>NUCLEOTIDE SEQUENCE [LARGE SCALE GENOMIC DNA]</scope>
    <source>
        <strain evidence="10 11">DSM 25241</strain>
    </source>
</reference>
<keyword evidence="4" id="KW-0378">Hydrolase</keyword>
<feature type="compositionally biased region" description="Acidic residues" evidence="7">
    <location>
        <begin position="204"/>
        <end position="213"/>
    </location>
</feature>
<dbReference type="PANTHER" id="PTHR43856">
    <property type="entry name" value="CARDIOLIPIN HYDROLASE"/>
    <property type="match status" value="1"/>
</dbReference>
<sequence length="271" mass="29270">MRKWKIGGLALAVGLLLSGCAAGEMTGKPEADAAALSGNQVEWAFTQADQHPEQQLVSLIGEAKETLDIAIYSLTYPDIVQAIKDAKARGVGVRLITDKIQSGGKSQKEALKLLGSAGIPMKINSHSGLMHLKMTIVDGAAATTGSFNYSKSASTTNDEIFVIFRNADIARSFEEQFDAMWTDEDRFETIAPTIAMDESKAESRDEEQEEGDAESAAPASCANPEIKGNINSKGDKIYHVPGGAQYERTKAEQMFCTEREAEEAGFRKAQQ</sequence>
<evidence type="ECO:0000256" key="2">
    <source>
        <dbReference type="ARBA" id="ARBA00008664"/>
    </source>
</evidence>
<feature type="region of interest" description="Disordered" evidence="7">
    <location>
        <begin position="196"/>
        <end position="240"/>
    </location>
</feature>
<evidence type="ECO:0000313" key="11">
    <source>
        <dbReference type="Proteomes" id="UP000535838"/>
    </source>
</evidence>
<dbReference type="GO" id="GO:0006793">
    <property type="term" value="P:phosphorus metabolic process"/>
    <property type="evidence" value="ECO:0007669"/>
    <property type="project" value="UniProtKB-ARBA"/>
</dbReference>
<dbReference type="PROSITE" id="PS50035">
    <property type="entry name" value="PLD"/>
    <property type="match status" value="1"/>
</dbReference>
<dbReference type="InterPro" id="IPR001736">
    <property type="entry name" value="PLipase_D/transphosphatidylase"/>
</dbReference>
<dbReference type="Gene3D" id="3.30.870.10">
    <property type="entry name" value="Endonuclease Chain A"/>
    <property type="match status" value="1"/>
</dbReference>
<dbReference type="EMBL" id="JACJVQ010000030">
    <property type="protein sequence ID" value="MBB6638212.1"/>
    <property type="molecule type" value="Genomic_DNA"/>
</dbReference>
<proteinExistence type="inferred from homology"/>
<feature type="domain" description="PLD phosphodiesterase" evidence="9">
    <location>
        <begin position="126"/>
        <end position="153"/>
    </location>
</feature>
<comment type="caution">
    <text evidence="10">The sequence shown here is derived from an EMBL/GenBank/DDBJ whole genome shotgun (WGS) entry which is preliminary data.</text>
</comment>
<evidence type="ECO:0000256" key="8">
    <source>
        <dbReference type="SAM" id="SignalP"/>
    </source>
</evidence>
<evidence type="ECO:0000259" key="9">
    <source>
        <dbReference type="PROSITE" id="PS50035"/>
    </source>
</evidence>
<keyword evidence="8" id="KW-0732">Signal</keyword>
<evidence type="ECO:0000313" key="10">
    <source>
        <dbReference type="EMBL" id="MBB6638212.1"/>
    </source>
</evidence>
<comment type="catalytic activity">
    <reaction evidence="1">
        <text>a 1,2-diacyl-sn-glycero-3-phosphocholine + H2O = a 1,2-diacyl-sn-glycero-3-phosphate + choline + H(+)</text>
        <dbReference type="Rhea" id="RHEA:14445"/>
        <dbReference type="ChEBI" id="CHEBI:15354"/>
        <dbReference type="ChEBI" id="CHEBI:15377"/>
        <dbReference type="ChEBI" id="CHEBI:15378"/>
        <dbReference type="ChEBI" id="CHEBI:57643"/>
        <dbReference type="ChEBI" id="CHEBI:58608"/>
        <dbReference type="EC" id="3.1.4.4"/>
    </reaction>
</comment>
<name>A0A841T3L5_9BACL</name>
<dbReference type="InterPro" id="IPR025202">
    <property type="entry name" value="PLD-like_dom"/>
</dbReference>
<evidence type="ECO:0000256" key="4">
    <source>
        <dbReference type="ARBA" id="ARBA00022801"/>
    </source>
</evidence>
<evidence type="ECO:0000256" key="1">
    <source>
        <dbReference type="ARBA" id="ARBA00000798"/>
    </source>
</evidence>